<dbReference type="InterPro" id="IPR024442">
    <property type="entry name" value="Transposase_Zn_ribbon"/>
</dbReference>
<name>M0LEC4_HALJT</name>
<dbReference type="NCBIfam" id="NF033547">
    <property type="entry name" value="transpos_IS1595"/>
    <property type="match status" value="1"/>
</dbReference>
<sequence>MFPFELLSSEASAANLLEQVRWREGLCCPRCRSESVIKHGSYREYQRYLCKDCDRTFNDKTGTIFAHAKIGLDKLLFAFYSFLRFNTSIRQLDAELDVSYRSLRRRVEQFARTLDAPAINLVGPVEIDEFYVSAGKKGRERDRESRSRALSKRGRGTEFYVSAGKKGRERDRESRSRALSKRGRGTYEEDKPPVFTLVDRGTSQRYVIPAKSADEATVRLLLDNHEKESLTVYTDGFRAYDPLDDDESFHRESVIHGDGEYVDGDAHVNTCESHASLARRWLSPHRGVSKDKLTAYLRPFQLRRRILRKPGREALKQIIREAL</sequence>
<dbReference type="EMBL" id="AOLY01000011">
    <property type="protein sequence ID" value="EMA31916.1"/>
    <property type="molecule type" value="Genomic_DNA"/>
</dbReference>
<protein>
    <submittedName>
        <fullName evidence="3">ISH4-type transposase</fullName>
    </submittedName>
</protein>
<evidence type="ECO:0000259" key="2">
    <source>
        <dbReference type="SMART" id="SM01126"/>
    </source>
</evidence>
<dbReference type="RefSeq" id="WP_004591980.1">
    <property type="nucleotide sequence ID" value="NZ_AOLY01000011.1"/>
</dbReference>
<evidence type="ECO:0000256" key="1">
    <source>
        <dbReference type="SAM" id="MobiDB-lite"/>
    </source>
</evidence>
<dbReference type="Pfam" id="PF12760">
    <property type="entry name" value="Zn_ribbon_IS1595"/>
    <property type="match status" value="1"/>
</dbReference>
<dbReference type="PANTHER" id="PTHR33293:SF1">
    <property type="entry name" value="INSERTION ELEMENT IS1 1 PROTEIN INSB-RELATED"/>
    <property type="match status" value="1"/>
</dbReference>
<dbReference type="Pfam" id="PF12762">
    <property type="entry name" value="DDE_Tnp_IS1595"/>
    <property type="match status" value="1"/>
</dbReference>
<evidence type="ECO:0000313" key="4">
    <source>
        <dbReference type="Proteomes" id="UP000011524"/>
    </source>
</evidence>
<dbReference type="InterPro" id="IPR051354">
    <property type="entry name" value="Transposase_27_IS1"/>
</dbReference>
<dbReference type="eggNOG" id="arCOG02132">
    <property type="taxonomic scope" value="Archaea"/>
</dbReference>
<feature type="compositionally biased region" description="Basic and acidic residues" evidence="1">
    <location>
        <begin position="166"/>
        <end position="176"/>
    </location>
</feature>
<dbReference type="OrthoDB" id="86086at2157"/>
<dbReference type="InterPro" id="IPR024445">
    <property type="entry name" value="Tnp_ISXO2-like"/>
</dbReference>
<dbReference type="PATRIC" id="fig|1227453.3.peg.1509"/>
<dbReference type="PANTHER" id="PTHR33293">
    <property type="entry name" value="INSERTION ELEMENT IS1 1 PROTEIN INSB-RELATED"/>
    <property type="match status" value="1"/>
</dbReference>
<reference evidence="3 4" key="1">
    <citation type="journal article" date="2014" name="PLoS Genet.">
        <title>Phylogenetically driven sequencing of extremely halophilic archaea reveals strategies for static and dynamic osmo-response.</title>
        <authorList>
            <person name="Becker E.A."/>
            <person name="Seitzer P.M."/>
            <person name="Tritt A."/>
            <person name="Larsen D."/>
            <person name="Krusor M."/>
            <person name="Yao A.I."/>
            <person name="Wu D."/>
            <person name="Madern D."/>
            <person name="Eisen J.A."/>
            <person name="Darling A.E."/>
            <person name="Facciotti M.T."/>
        </authorList>
    </citation>
    <scope>NUCLEOTIDE SEQUENCE [LARGE SCALE GENOMIC DNA]</scope>
    <source>
        <strain evidence="4">ATCC 49778 / DSM 6131 / JCM 7785 / NBRC 101032 / NCIMB 13157 / TR-1</strain>
    </source>
</reference>
<evidence type="ECO:0000313" key="3">
    <source>
        <dbReference type="EMBL" id="EMA31916.1"/>
    </source>
</evidence>
<accession>M0LEC4</accession>
<feature type="region of interest" description="Disordered" evidence="1">
    <location>
        <begin position="161"/>
        <end position="187"/>
    </location>
</feature>
<organism evidence="3 4">
    <name type="scientific">Haloarcula japonica (strain ATCC 49778 / DSM 6131 / JCM 7785 / NBRC 101032 / NCIMB 13157 / TR-1)</name>
    <dbReference type="NCBI Taxonomy" id="1227453"/>
    <lineage>
        <taxon>Archaea</taxon>
        <taxon>Methanobacteriati</taxon>
        <taxon>Methanobacteriota</taxon>
        <taxon>Stenosarchaea group</taxon>
        <taxon>Halobacteria</taxon>
        <taxon>Halobacteriales</taxon>
        <taxon>Haloarculaceae</taxon>
        <taxon>Haloarcula</taxon>
    </lineage>
</organism>
<comment type="caution">
    <text evidence="3">The sequence shown here is derived from an EMBL/GenBank/DDBJ whole genome shotgun (WGS) entry which is preliminary data.</text>
</comment>
<dbReference type="STRING" id="1227453.C444_07560"/>
<gene>
    <name evidence="3" type="ORF">C444_07560</name>
</gene>
<proteinExistence type="predicted"/>
<dbReference type="SMART" id="SM01126">
    <property type="entry name" value="DDE_Tnp_IS1595"/>
    <property type="match status" value="1"/>
</dbReference>
<feature type="domain" description="ISXO2-like transposase" evidence="2">
    <location>
        <begin position="120"/>
        <end position="305"/>
    </location>
</feature>
<keyword evidence="4" id="KW-1185">Reference proteome</keyword>
<dbReference type="AlphaFoldDB" id="M0LEC4"/>
<dbReference type="Proteomes" id="UP000011524">
    <property type="component" value="Unassembled WGS sequence"/>
</dbReference>